<comment type="similarity">
    <text evidence="6">Belongs to the B9D family.</text>
</comment>
<dbReference type="GO" id="GO:0036038">
    <property type="term" value="C:MKS complex"/>
    <property type="evidence" value="ECO:0007669"/>
    <property type="project" value="TreeGrafter"/>
</dbReference>
<dbReference type="Pfam" id="PF07162">
    <property type="entry name" value="B9-C2"/>
    <property type="match status" value="1"/>
</dbReference>
<evidence type="ECO:0000256" key="6">
    <source>
        <dbReference type="ARBA" id="ARBA00038411"/>
    </source>
</evidence>
<keyword evidence="4" id="KW-0206">Cytoskeleton</keyword>
<dbReference type="PANTHER" id="PTHR12968:SF1">
    <property type="entry name" value="B9 DOMAIN-CONTAINING PROTEIN 1"/>
    <property type="match status" value="1"/>
</dbReference>
<dbReference type="EMBL" id="CAJDYZ010005848">
    <property type="protein sequence ID" value="CAD1472836.1"/>
    <property type="molecule type" value="Genomic_DNA"/>
</dbReference>
<accession>A0A6V7H1E4</accession>
<keyword evidence="2" id="KW-0963">Cytoplasm</keyword>
<keyword evidence="3" id="KW-0970">Cilium biogenesis/degradation</keyword>
<organism evidence="8 9">
    <name type="scientific">Heterotrigona itama</name>
    <dbReference type="NCBI Taxonomy" id="395501"/>
    <lineage>
        <taxon>Eukaryota</taxon>
        <taxon>Metazoa</taxon>
        <taxon>Ecdysozoa</taxon>
        <taxon>Arthropoda</taxon>
        <taxon>Hexapoda</taxon>
        <taxon>Insecta</taxon>
        <taxon>Pterygota</taxon>
        <taxon>Neoptera</taxon>
        <taxon>Endopterygota</taxon>
        <taxon>Hymenoptera</taxon>
        <taxon>Apocrita</taxon>
        <taxon>Aculeata</taxon>
        <taxon>Apoidea</taxon>
        <taxon>Anthophila</taxon>
        <taxon>Apidae</taxon>
        <taxon>Heterotrigona</taxon>
    </lineage>
</organism>
<reference evidence="8" key="1">
    <citation type="submission" date="2020-07" db="EMBL/GenBank/DDBJ databases">
        <authorList>
            <person name="Nazaruddin N."/>
        </authorList>
    </citation>
    <scope>NUCLEOTIDE SEQUENCE</scope>
</reference>
<name>A0A6V7H1E4_9HYME</name>
<gene>
    <name evidence="8" type="ORF">MHI_LOCUS341076</name>
</gene>
<dbReference type="Proteomes" id="UP000752696">
    <property type="component" value="Unassembled WGS sequence"/>
</dbReference>
<dbReference type="PANTHER" id="PTHR12968">
    <property type="entry name" value="B9 DOMAIN-CONTAINING"/>
    <property type="match status" value="1"/>
</dbReference>
<evidence type="ECO:0000256" key="4">
    <source>
        <dbReference type="ARBA" id="ARBA00023212"/>
    </source>
</evidence>
<evidence type="ECO:0000256" key="5">
    <source>
        <dbReference type="ARBA" id="ARBA00023273"/>
    </source>
</evidence>
<dbReference type="OrthoDB" id="431939at2759"/>
<dbReference type="GO" id="GO:0060271">
    <property type="term" value="P:cilium assembly"/>
    <property type="evidence" value="ECO:0007669"/>
    <property type="project" value="TreeGrafter"/>
</dbReference>
<keyword evidence="5" id="KW-0966">Cell projection</keyword>
<evidence type="ECO:0000256" key="7">
    <source>
        <dbReference type="ARBA" id="ARBA00039274"/>
    </source>
</evidence>
<sequence>MKFRRVSVYVPESSSTLQRFAAWLTGRRPELIDPAILASGGGRELTRMRVEGVVTVTFNVVLKDFFKLGYNNGQQQKKQLRDSS</sequence>
<protein>
    <recommendedName>
        <fullName evidence="7">B9 domain-containing protein 1</fullName>
    </recommendedName>
</protein>
<evidence type="ECO:0000256" key="1">
    <source>
        <dbReference type="ARBA" id="ARBA00004120"/>
    </source>
</evidence>
<dbReference type="AlphaFoldDB" id="A0A6V7H1E4"/>
<comment type="subcellular location">
    <subcellularLocation>
        <location evidence="1">Cytoplasm</location>
        <location evidence="1">Cytoskeleton</location>
        <location evidence="1">Cilium basal body</location>
    </subcellularLocation>
</comment>
<evidence type="ECO:0000256" key="3">
    <source>
        <dbReference type="ARBA" id="ARBA00022794"/>
    </source>
</evidence>
<evidence type="ECO:0000313" key="9">
    <source>
        <dbReference type="Proteomes" id="UP000752696"/>
    </source>
</evidence>
<evidence type="ECO:0000313" key="8">
    <source>
        <dbReference type="EMBL" id="CAD1472836.1"/>
    </source>
</evidence>
<dbReference type="InterPro" id="IPR010796">
    <property type="entry name" value="C2_B9-type_dom"/>
</dbReference>
<proteinExistence type="inferred from homology"/>
<keyword evidence="9" id="KW-1185">Reference proteome</keyword>
<evidence type="ECO:0000256" key="2">
    <source>
        <dbReference type="ARBA" id="ARBA00022490"/>
    </source>
</evidence>
<comment type="caution">
    <text evidence="8">The sequence shown here is derived from an EMBL/GenBank/DDBJ whole genome shotgun (WGS) entry which is preliminary data.</text>
</comment>